<proteinExistence type="predicted"/>
<dbReference type="PANTHER" id="PTHR32046:SF11">
    <property type="entry name" value="IMMUNE-ASSOCIATED NUCLEOTIDE-BINDING PROTEIN 10-LIKE"/>
    <property type="match status" value="1"/>
</dbReference>
<dbReference type="Gene3D" id="3.40.50.300">
    <property type="entry name" value="P-loop containing nucleotide triphosphate hydrolases"/>
    <property type="match status" value="1"/>
</dbReference>
<evidence type="ECO:0000256" key="2">
    <source>
        <dbReference type="SAM" id="MobiDB-lite"/>
    </source>
</evidence>
<name>A0A1I7YYI4_9BILA</name>
<dbReference type="InterPro" id="IPR058519">
    <property type="entry name" value="DUF8206"/>
</dbReference>
<evidence type="ECO:0000313" key="4">
    <source>
        <dbReference type="Proteomes" id="UP000095287"/>
    </source>
</evidence>
<dbReference type="Pfam" id="PF26633">
    <property type="entry name" value="DUF8206"/>
    <property type="match status" value="1"/>
</dbReference>
<evidence type="ECO:0000313" key="5">
    <source>
        <dbReference type="WBParaSite" id="L893_g20804.t1"/>
    </source>
</evidence>
<evidence type="ECO:0000259" key="3">
    <source>
        <dbReference type="Pfam" id="PF26633"/>
    </source>
</evidence>
<feature type="coiled-coil region" evidence="1">
    <location>
        <begin position="1579"/>
        <end position="1606"/>
    </location>
</feature>
<feature type="region of interest" description="Disordered" evidence="2">
    <location>
        <begin position="1290"/>
        <end position="1313"/>
    </location>
</feature>
<organism evidence="4 5">
    <name type="scientific">Steinernema glaseri</name>
    <dbReference type="NCBI Taxonomy" id="37863"/>
    <lineage>
        <taxon>Eukaryota</taxon>
        <taxon>Metazoa</taxon>
        <taxon>Ecdysozoa</taxon>
        <taxon>Nematoda</taxon>
        <taxon>Chromadorea</taxon>
        <taxon>Rhabditida</taxon>
        <taxon>Tylenchina</taxon>
        <taxon>Panagrolaimomorpha</taxon>
        <taxon>Strongyloidoidea</taxon>
        <taxon>Steinernematidae</taxon>
        <taxon>Steinernema</taxon>
    </lineage>
</organism>
<keyword evidence="1" id="KW-0175">Coiled coil</keyword>
<dbReference type="SUPFAM" id="SSF52540">
    <property type="entry name" value="P-loop containing nucleoside triphosphate hydrolases"/>
    <property type="match status" value="1"/>
</dbReference>
<dbReference type="PANTHER" id="PTHR32046">
    <property type="entry name" value="G DOMAIN-CONTAINING PROTEIN"/>
    <property type="match status" value="1"/>
</dbReference>
<feature type="coiled-coil region" evidence="1">
    <location>
        <begin position="1787"/>
        <end position="1814"/>
    </location>
</feature>
<accession>A0A1I7YYI4</accession>
<sequence>MAEQDIVELVHRDDNSFVCPDNYVFRHFFQHADLTYVKCVEPDCPAKVGLKDDSLVGQLLEQHNHEVDSDFFTVQENNTNKLQSCLSTMQLSEGQFVIEATLKCGDEASPVLRKTVQIDCSRPKKLSNVIEEVFYNDTTWHESLCFATAEIRAAGSEEFESVLTEYRRTFCQGQSKYRITFFEAESCSRKFLSKYAMELAPAGSKMEVSKEVHFEGLNHKEDYSFKTNVVSECLVTVYCDGELKFKKSARFEHSAPPTVLALAKSYCDQAYLSEGTQIVASFLKYHQVYGEFISIEASETVESGSKYEIRFEQNEEGTLSLSHKIVVREVTEVETPAMSECAEEFTKSEVLVSGVVKNGSRSTDFEDILTLDKKKSMTVREMLEGMFEIHVEPVFPAVQFVVTVSRFNDVFKKQVTLAQDYSQVTMADKESYFVEFLKNDMSVIKKRSSVLIPETVQAVEPSLTSNDQKSTSANPMERVASECLVTVYCDGELKFKKSARFGHSDPPTMLSLAKSYCDQAYLSEGTQIVGSFLKFHQVYGEFVSIEASEIVENGSKYEIRFEQNEEGTTSLSHKVVVREVSSSEELEKNTEPYTEELSKSQVLVNGVAKVGKRSVDFQEVLALDKKKSMTLREMLDGVFEIHVEPFFPKTQFVVTVSRFNDVFKKQVTLAQNYSQVALADKESYFVEFVKNDANVLKKRHSVLIPEAVQAAEAPQPKQCRAVVEASYRNASNATDPPSFTKLVDFPAEKPVALVQAMLSIFYEDTQWGRRRCYAVAEKQPTGFNGFMLPKFSVPLEGDGTESEQVDAISEDATLEEPSVSENTSVTDQKENVASECLVTVYCDGDLKFKKSACFDHSDPPTMLSLAKSYCTESCPSDGTQILGSFLKFHQVYGEFVSIEALETVESGSKYEIRFEQNDESITSSSHKAIVREATTTKTPKKSARAIVEAFYKSSSAEPLTHQMVVNLNHSERVPIMGVVCEIFYLDTQWASTDCFVVVQKFAEEFEKFFDVQGDYEQVKIGAGERYKIQFFDATCHSKRKLPKNTIKLEKDSETVEASAEEPSKSEVLVSGVVKNGSRSTDFDDILTLDKKKSMTVREMLEGMFEIHVEPVFPRIQFVVTVSRFNDVFKKQVTLAQDYSQVALADKESYFVEFVKNNANVVKKHNSILIPKTVQAVEGPPQPKKCKAVVECSYRTASNIANAPSFTKLVDFQAGQSVTLVNTMLSVFYEDTQWGKHKCYAVAEKKSPGLDSYVNISEPYENVRLEDNTKYRIRFFDARSYGQEMLPKFSVPLEGNGTEPEQKPEDAMEVDEEEEEETVEVNFIKFKGMPQRNGTPPKMRTLLDVACPKCKRQHVNWVCVGCMDPVFFDFSDKLYCKCGAYEKALATYRCGDARHGDAYASHADHVFRNMKKCEEFNIVLMGETGAGKSTWIDAIFNYLLHETLDDAVEHNKLEVPIPTHFLLEDDDNQLKKIHVGEKNNNEDDQKERNVAIELNEKTMYYFDNESFKFLCAVQYGIEGLAKDKEDFVKSWDISASNTYRALDYIASLEPHLIRDMMSLNEAKRIILELTPISAEITKNIQMNKRMIEAKKVELQEMKKQYVDLKSQLSIKQTSLEVVPINYPKTVCASRQCIETIAIPGSTESQTLYKTICHAHCYLNNIEPGRYPNPGLQGCAAMAGKMNCQGCGCSWETHLHIRYEQKQVTVEVTNKEVDKVLDSKNSDEVLVVDVIKGLETRLEELGLKEKRIKTICAKFVAFLNQNAIAVVNDAYGEYLEQSIKLAKNEVAVAGEDNTKVEQLEKYLAEYREEVAIIKEHIKNGTESITVTSIEAMKQELEQMEELGDQFKKFLQVSDQAQKSYKREDEVHLNSSGGGFVSGLVDMTKNAYKWATGQKEKPKNGKTKKGKK</sequence>
<reference evidence="5" key="1">
    <citation type="submission" date="2016-11" db="UniProtKB">
        <authorList>
            <consortium name="WormBaseParasite"/>
        </authorList>
    </citation>
    <scope>IDENTIFICATION</scope>
</reference>
<feature type="domain" description="DUF8206" evidence="3">
    <location>
        <begin position="1619"/>
        <end position="1698"/>
    </location>
</feature>
<keyword evidence="4" id="KW-1185">Reference proteome</keyword>
<feature type="region of interest" description="Disordered" evidence="2">
    <location>
        <begin position="1886"/>
        <end position="1905"/>
    </location>
</feature>
<dbReference type="InterPro" id="IPR027417">
    <property type="entry name" value="P-loop_NTPase"/>
</dbReference>
<dbReference type="Proteomes" id="UP000095287">
    <property type="component" value="Unplaced"/>
</dbReference>
<evidence type="ECO:0000256" key="1">
    <source>
        <dbReference type="SAM" id="Coils"/>
    </source>
</evidence>
<dbReference type="WBParaSite" id="L893_g20804.t1">
    <property type="protein sequence ID" value="L893_g20804.t1"/>
    <property type="gene ID" value="L893_g20804"/>
</dbReference>
<protein>
    <submittedName>
        <fullName evidence="5">Tudor domain-containing protein</fullName>
    </submittedName>
</protein>